<dbReference type="EMBL" id="CM004466">
    <property type="protein sequence ID" value="OCU02666.1"/>
    <property type="molecule type" value="Genomic_DNA"/>
</dbReference>
<proteinExistence type="predicted"/>
<protein>
    <submittedName>
        <fullName evidence="1">Uncharacterized protein</fullName>
    </submittedName>
</protein>
<sequence>MYAFRETKRHNLDAIFKGEFTSSLNESNLLDIEMFDCFEELESNMSKELKAWWEKITLSKYIENKITPRGLRIKKEPTFGKGDKEFITEWEQILDTCTIKLMQLIIKQRNKELEIYNKEIKNIHIRLEPFKEVDEFANCEKLMVERLNKLEDSIIDTKQRKFKRDLEDYRQGHTRKWESQKYKKDNFTYKTLITKKSTLQKDEESDRLGKGSKKTFKTNQDYFLEGGHKGTDEATWICEINAS</sequence>
<organism evidence="1 2">
    <name type="scientific">Xenopus laevis</name>
    <name type="common">African clawed frog</name>
    <dbReference type="NCBI Taxonomy" id="8355"/>
    <lineage>
        <taxon>Eukaryota</taxon>
        <taxon>Metazoa</taxon>
        <taxon>Chordata</taxon>
        <taxon>Craniata</taxon>
        <taxon>Vertebrata</taxon>
        <taxon>Euteleostomi</taxon>
        <taxon>Amphibia</taxon>
        <taxon>Batrachia</taxon>
        <taxon>Anura</taxon>
        <taxon>Pipoidea</taxon>
        <taxon>Pipidae</taxon>
        <taxon>Xenopodinae</taxon>
        <taxon>Xenopus</taxon>
        <taxon>Xenopus</taxon>
    </lineage>
</organism>
<name>A0A974I5Y6_XENLA</name>
<reference evidence="2" key="1">
    <citation type="journal article" date="2016" name="Nature">
        <title>Genome evolution in the allotetraploid frog Xenopus laevis.</title>
        <authorList>
            <person name="Session A.M."/>
            <person name="Uno Y."/>
            <person name="Kwon T."/>
            <person name="Chapman J.A."/>
            <person name="Toyoda A."/>
            <person name="Takahashi S."/>
            <person name="Fukui A."/>
            <person name="Hikosaka A."/>
            <person name="Suzuki A."/>
            <person name="Kondo M."/>
            <person name="van Heeringen S.J."/>
            <person name="Quigley I."/>
            <person name="Heinz S."/>
            <person name="Ogino H."/>
            <person name="Ochi H."/>
            <person name="Hellsten U."/>
            <person name="Lyons J.B."/>
            <person name="Simakov O."/>
            <person name="Putnam N."/>
            <person name="Stites J."/>
            <person name="Kuroki Y."/>
            <person name="Tanaka T."/>
            <person name="Michiue T."/>
            <person name="Watanabe M."/>
            <person name="Bogdanovic O."/>
            <person name="Lister R."/>
            <person name="Georgiou G."/>
            <person name="Paranjpe S.S."/>
            <person name="van Kruijsbergen I."/>
            <person name="Shu S."/>
            <person name="Carlson J."/>
            <person name="Kinoshita T."/>
            <person name="Ohta Y."/>
            <person name="Mawaribuchi S."/>
            <person name="Jenkins J."/>
            <person name="Grimwood J."/>
            <person name="Schmutz J."/>
            <person name="Mitros T."/>
            <person name="Mozaffari S.V."/>
            <person name="Suzuki Y."/>
            <person name="Haramoto Y."/>
            <person name="Yamamoto T.S."/>
            <person name="Takagi C."/>
            <person name="Heald R."/>
            <person name="Miller K."/>
            <person name="Haudenschild C."/>
            <person name="Kitzman J."/>
            <person name="Nakayama T."/>
            <person name="Izutsu Y."/>
            <person name="Robert J."/>
            <person name="Fortriede J."/>
            <person name="Burns K."/>
            <person name="Lotay V."/>
            <person name="Karimi K."/>
            <person name="Yasuoka Y."/>
            <person name="Dichmann D.S."/>
            <person name="Flajnik M.F."/>
            <person name="Houston D.W."/>
            <person name="Shendure J."/>
            <person name="DuPasquier L."/>
            <person name="Vize P.D."/>
            <person name="Zorn A.M."/>
            <person name="Ito M."/>
            <person name="Marcotte E.M."/>
            <person name="Wallingford J.B."/>
            <person name="Ito Y."/>
            <person name="Asashima M."/>
            <person name="Ueno N."/>
            <person name="Matsuda Y."/>
            <person name="Veenstra G.J."/>
            <person name="Fujiyama A."/>
            <person name="Harland R.M."/>
            <person name="Taira M."/>
            <person name="Rokhsar D.S."/>
        </authorList>
    </citation>
    <scope>NUCLEOTIDE SEQUENCE [LARGE SCALE GENOMIC DNA]</scope>
    <source>
        <strain evidence="2">J</strain>
    </source>
</reference>
<accession>A0A974I5Y6</accession>
<dbReference type="AlphaFoldDB" id="A0A974I5Y6"/>
<evidence type="ECO:0000313" key="2">
    <source>
        <dbReference type="Proteomes" id="UP000694892"/>
    </source>
</evidence>
<gene>
    <name evidence="1" type="ORF">XELAEV_18008432mg</name>
</gene>
<dbReference type="Proteomes" id="UP000694892">
    <property type="component" value="Chromosome 1L"/>
</dbReference>
<evidence type="ECO:0000313" key="1">
    <source>
        <dbReference type="EMBL" id="OCU02666.1"/>
    </source>
</evidence>